<dbReference type="RefSeq" id="WP_087919362.1">
    <property type="nucleotide sequence ID" value="NZ_CP021780.1"/>
</dbReference>
<gene>
    <name evidence="1" type="ORF">B9T62_34485</name>
</gene>
<dbReference type="EMBL" id="CP021780">
    <property type="protein sequence ID" value="ASA25397.1"/>
    <property type="molecule type" value="Genomic_DNA"/>
</dbReference>
<accession>A0A2Z2KHM0</accession>
<organism evidence="1 2">
    <name type="scientific">Paenibacillus donghaensis</name>
    <dbReference type="NCBI Taxonomy" id="414771"/>
    <lineage>
        <taxon>Bacteria</taxon>
        <taxon>Bacillati</taxon>
        <taxon>Bacillota</taxon>
        <taxon>Bacilli</taxon>
        <taxon>Bacillales</taxon>
        <taxon>Paenibacillaceae</taxon>
        <taxon>Paenibacillus</taxon>
    </lineage>
</organism>
<dbReference type="KEGG" id="pdh:B9T62_34485"/>
<dbReference type="AlphaFoldDB" id="A0A2Z2KHM0"/>
<dbReference type="OrthoDB" id="2883779at2"/>
<evidence type="ECO:0000313" key="1">
    <source>
        <dbReference type="EMBL" id="ASA25397.1"/>
    </source>
</evidence>
<dbReference type="Proteomes" id="UP000249890">
    <property type="component" value="Chromosome"/>
</dbReference>
<sequence length="100" mass="11648">MIPAELKKDRYWRGLIYIFQNHAKLQRYLTPDYVDFEEMTVHTAKLKKAAAGWSTSEKFMLALALHLFNGRNKVDMSEADRLDDNNTEIALKALRLRYAG</sequence>
<protein>
    <submittedName>
        <fullName evidence="1">Uncharacterized protein</fullName>
    </submittedName>
</protein>
<proteinExistence type="predicted"/>
<name>A0A2Z2KHM0_9BACL</name>
<reference evidence="1 2" key="1">
    <citation type="submission" date="2017-06" db="EMBL/GenBank/DDBJ databases">
        <title>Complete genome sequence of Paenibacillus donghaensis KCTC 13049T isolated from East Sea sediment, South Korea.</title>
        <authorList>
            <person name="Jung B.K."/>
            <person name="Hong S.-J."/>
            <person name="Shin J.-H."/>
        </authorList>
    </citation>
    <scope>NUCLEOTIDE SEQUENCE [LARGE SCALE GENOMIC DNA]</scope>
    <source>
        <strain evidence="1 2">KCTC 13049</strain>
    </source>
</reference>
<evidence type="ECO:0000313" key="2">
    <source>
        <dbReference type="Proteomes" id="UP000249890"/>
    </source>
</evidence>
<keyword evidence="2" id="KW-1185">Reference proteome</keyword>